<organism evidence="6 7">
    <name type="scientific">Carsonella ruddii (strain PV)</name>
    <dbReference type="NCBI Taxonomy" id="387662"/>
    <lineage>
        <taxon>Bacteria</taxon>
        <taxon>Pseudomonadati</taxon>
        <taxon>Pseudomonadota</taxon>
        <taxon>Gammaproteobacteria</taxon>
        <taxon>Oceanospirillales</taxon>
        <taxon>Halomonadaceae</taxon>
        <taxon>Zymobacter group</taxon>
        <taxon>Candidatus Carsonella</taxon>
    </lineage>
</organism>
<reference evidence="6 7" key="1">
    <citation type="journal article" date="2006" name="Science">
        <title>The 160-kilobase genome of the bacterial endosymbiont Carsonella.</title>
        <authorList>
            <person name="Nakabachi A."/>
            <person name="Yamashita A."/>
            <person name="Toh H."/>
            <person name="Ishikawa H."/>
            <person name="Dunbar H."/>
            <person name="Moran N."/>
            <person name="Hattori M."/>
        </authorList>
    </citation>
    <scope>NUCLEOTIDE SEQUENCE [LARGE SCALE GENOMIC DNA]</scope>
    <source>
        <strain evidence="6 7">PV</strain>
    </source>
</reference>
<evidence type="ECO:0000313" key="6">
    <source>
        <dbReference type="EMBL" id="BAF35077.1"/>
    </source>
</evidence>
<evidence type="ECO:0000256" key="2">
    <source>
        <dbReference type="ARBA" id="ARBA00022980"/>
    </source>
</evidence>
<dbReference type="InterPro" id="IPR014721">
    <property type="entry name" value="Ribsml_uS5_D2-typ_fold_subgr"/>
</dbReference>
<dbReference type="EMBL" id="AP009180">
    <property type="protein sequence ID" value="BAF35077.1"/>
    <property type="molecule type" value="Genomic_DNA"/>
</dbReference>
<dbReference type="STRING" id="387662.CRP_046"/>
<accession>Q05FU4</accession>
<gene>
    <name evidence="6" type="ordered locus">CRP_046</name>
</gene>
<sequence length="126" mass="14924">MKYISFSKKKKTITKVLIKIGTGIIKINSLSIKKYFGNIYNKNYLFIPLILVNLKNKNILINTKGGGKNSQITSIKIAICKCILLFNFNYYKLFRKLNLITIDDRKIERKKYSYKKSRKREQYSKR</sequence>
<protein>
    <recommendedName>
        <fullName evidence="4">Small ribosomal subunit protein uS9</fullName>
    </recommendedName>
    <alternativeName>
        <fullName evidence="5">30S ribosomal protein S9</fullName>
    </alternativeName>
</protein>
<dbReference type="GO" id="GO:0003735">
    <property type="term" value="F:structural constituent of ribosome"/>
    <property type="evidence" value="ECO:0007669"/>
    <property type="project" value="InterPro"/>
</dbReference>
<dbReference type="InterPro" id="IPR020568">
    <property type="entry name" value="Ribosomal_Su5_D2-typ_SF"/>
</dbReference>
<comment type="similarity">
    <text evidence="1">Belongs to the universal ribosomal protein uS9 family.</text>
</comment>
<dbReference type="PANTHER" id="PTHR21569">
    <property type="entry name" value="RIBOSOMAL PROTEIN S9"/>
    <property type="match status" value="1"/>
</dbReference>
<dbReference type="OrthoDB" id="6184236at2"/>
<keyword evidence="2 6" id="KW-0689">Ribosomal protein</keyword>
<dbReference type="RefSeq" id="WP_011672269.1">
    <property type="nucleotide sequence ID" value="NC_008512.1"/>
</dbReference>
<dbReference type="PANTHER" id="PTHR21569:SF1">
    <property type="entry name" value="SMALL RIBOSOMAL SUBUNIT PROTEIN US9M"/>
    <property type="match status" value="1"/>
</dbReference>
<dbReference type="SUPFAM" id="SSF54211">
    <property type="entry name" value="Ribosomal protein S5 domain 2-like"/>
    <property type="match status" value="1"/>
</dbReference>
<evidence type="ECO:0000313" key="7">
    <source>
        <dbReference type="Proteomes" id="UP000000777"/>
    </source>
</evidence>
<dbReference type="AlphaFoldDB" id="Q05FU4"/>
<evidence type="ECO:0000256" key="4">
    <source>
        <dbReference type="ARBA" id="ARBA00035259"/>
    </source>
</evidence>
<dbReference type="InterPro" id="IPR000754">
    <property type="entry name" value="Ribosomal_uS9"/>
</dbReference>
<evidence type="ECO:0000256" key="5">
    <source>
        <dbReference type="ARBA" id="ARBA00035523"/>
    </source>
</evidence>
<dbReference type="KEGG" id="crp:CRP_046"/>
<dbReference type="GO" id="GO:0015935">
    <property type="term" value="C:small ribosomal subunit"/>
    <property type="evidence" value="ECO:0007669"/>
    <property type="project" value="TreeGrafter"/>
</dbReference>
<keyword evidence="3" id="KW-0687">Ribonucleoprotein</keyword>
<dbReference type="GO" id="GO:0003723">
    <property type="term" value="F:RNA binding"/>
    <property type="evidence" value="ECO:0007669"/>
    <property type="project" value="TreeGrafter"/>
</dbReference>
<evidence type="ECO:0000256" key="1">
    <source>
        <dbReference type="ARBA" id="ARBA00005251"/>
    </source>
</evidence>
<dbReference type="Gene3D" id="3.30.230.10">
    <property type="match status" value="1"/>
</dbReference>
<proteinExistence type="inferred from homology"/>
<evidence type="ECO:0000256" key="3">
    <source>
        <dbReference type="ARBA" id="ARBA00023274"/>
    </source>
</evidence>
<dbReference type="GO" id="GO:0006412">
    <property type="term" value="P:translation"/>
    <property type="evidence" value="ECO:0007669"/>
    <property type="project" value="InterPro"/>
</dbReference>
<dbReference type="Proteomes" id="UP000000777">
    <property type="component" value="Chromosome"/>
</dbReference>
<dbReference type="Pfam" id="PF00380">
    <property type="entry name" value="Ribosomal_S9"/>
    <property type="match status" value="1"/>
</dbReference>
<dbReference type="HOGENOM" id="CLU_046483_2_1_6"/>
<name>Q05FU4_CARRP</name>